<protein>
    <submittedName>
        <fullName evidence="2">Diguanylate cyclase/phosphodiesterase (GGDEF &amp; EAL domains) with PAS/PAC sensor(S)</fullName>
    </submittedName>
</protein>
<dbReference type="PROSITE" id="PS50883">
    <property type="entry name" value="EAL"/>
    <property type="match status" value="1"/>
</dbReference>
<dbReference type="InterPro" id="IPR050706">
    <property type="entry name" value="Cyclic-di-GMP_PDE-like"/>
</dbReference>
<dbReference type="SUPFAM" id="SSF141868">
    <property type="entry name" value="EAL domain-like"/>
    <property type="match status" value="1"/>
</dbReference>
<dbReference type="PANTHER" id="PTHR33121:SF23">
    <property type="entry name" value="CYCLIC DI-GMP PHOSPHODIESTERASE PDEB"/>
    <property type="match status" value="1"/>
</dbReference>
<evidence type="ECO:0000259" key="1">
    <source>
        <dbReference type="PROSITE" id="PS50883"/>
    </source>
</evidence>
<organism evidence="2">
    <name type="scientific">hydrothermal vent metagenome</name>
    <dbReference type="NCBI Taxonomy" id="652676"/>
    <lineage>
        <taxon>unclassified sequences</taxon>
        <taxon>metagenomes</taxon>
        <taxon>ecological metagenomes</taxon>
    </lineage>
</organism>
<dbReference type="SMART" id="SM00052">
    <property type="entry name" value="EAL"/>
    <property type="match status" value="1"/>
</dbReference>
<reference evidence="2" key="1">
    <citation type="submission" date="2018-06" db="EMBL/GenBank/DDBJ databases">
        <authorList>
            <person name="Zhirakovskaya E."/>
        </authorList>
    </citation>
    <scope>NUCLEOTIDE SEQUENCE</scope>
</reference>
<gene>
    <name evidence="2" type="ORF">MNBD_GAMMA20-1221</name>
</gene>
<sequence>MAPIHETTPDTKQALSRAEQACGIAREQGGNQVHIFSEEDVLAVLEADKKMIALLQLALKNNRFSLQYQPIVSLHAEPGERYEVLLRMLDQNNQLLMPGEFLDAAENAGLLIDIDRWVVRNAARALLDKRKLGKKLQFFIKLSSASLNDPGTLGSISKLLQAARLHGDSMVFEITEQAAVENLSTAKSFAAGLQQLHCKFALDHVGSAAQSLSYLNHLQVDFLKIDGSHIANVSNEDSQRVIQEVAELGRNKGFQTIAEHVQDPACLAVLWQHGVNFIQGYYLQHPEDDMDYDFSSTGG</sequence>
<dbReference type="EMBL" id="UOFU01000270">
    <property type="protein sequence ID" value="VAX02413.1"/>
    <property type="molecule type" value="Genomic_DNA"/>
</dbReference>
<dbReference type="InterPro" id="IPR001633">
    <property type="entry name" value="EAL_dom"/>
</dbReference>
<dbReference type="Gene3D" id="3.20.20.450">
    <property type="entry name" value="EAL domain"/>
    <property type="match status" value="1"/>
</dbReference>
<proteinExistence type="predicted"/>
<dbReference type="InterPro" id="IPR035919">
    <property type="entry name" value="EAL_sf"/>
</dbReference>
<dbReference type="CDD" id="cd01948">
    <property type="entry name" value="EAL"/>
    <property type="match status" value="1"/>
</dbReference>
<dbReference type="AlphaFoldDB" id="A0A3B1ARC9"/>
<feature type="domain" description="EAL" evidence="1">
    <location>
        <begin position="48"/>
        <end position="299"/>
    </location>
</feature>
<accession>A0A3B1ARC9</accession>
<name>A0A3B1ARC9_9ZZZZ</name>
<dbReference type="GO" id="GO:0071111">
    <property type="term" value="F:cyclic-guanylate-specific phosphodiesterase activity"/>
    <property type="evidence" value="ECO:0007669"/>
    <property type="project" value="InterPro"/>
</dbReference>
<evidence type="ECO:0000313" key="2">
    <source>
        <dbReference type="EMBL" id="VAX02413.1"/>
    </source>
</evidence>
<dbReference type="Pfam" id="PF00563">
    <property type="entry name" value="EAL"/>
    <property type="match status" value="1"/>
</dbReference>
<dbReference type="PANTHER" id="PTHR33121">
    <property type="entry name" value="CYCLIC DI-GMP PHOSPHODIESTERASE PDEF"/>
    <property type="match status" value="1"/>
</dbReference>